<protein>
    <submittedName>
        <fullName evidence="2">Uncharacterized protein</fullName>
    </submittedName>
</protein>
<dbReference type="AlphaFoldDB" id="U1PU52"/>
<reference evidence="2 3" key="1">
    <citation type="journal article" date="2013" name="PLoS ONE">
        <title>Assembly-driven community genomics of a hypersaline microbial ecosystem.</title>
        <authorList>
            <person name="Podell S."/>
            <person name="Ugalde J.A."/>
            <person name="Narasingarao P."/>
            <person name="Banfield J.F."/>
            <person name="Heidelberg K.B."/>
            <person name="Allen E.E."/>
        </authorList>
    </citation>
    <scope>NUCLEOTIDE SEQUENCE [LARGE SCALE GENOMIC DNA]</scope>
    <source>
        <strain evidence="3">J07HQW2</strain>
    </source>
</reference>
<dbReference type="RefSeq" id="WP_021056798.1">
    <property type="nucleotide sequence ID" value="NZ_KE356561.1"/>
</dbReference>
<sequence>MDVDTGIALSHIEDAKDELEQESVDMEDVNSANQIVIDAKREVGNERYFDETEIKQLNQLKLELDRFNNTVEEYLDTRPSLTSEHVDYLQNVLEQIEDTLELIQELTEDQDQDQA</sequence>
<feature type="coiled-coil region" evidence="1">
    <location>
        <begin position="57"/>
        <end position="113"/>
    </location>
</feature>
<dbReference type="STRING" id="1238425.J07HQW2_03823"/>
<gene>
    <name evidence="2" type="ORF">J07HQW2_03823</name>
</gene>
<name>U1PU52_9EURY</name>
<keyword evidence="1" id="KW-0175">Coiled coil</keyword>
<proteinExistence type="predicted"/>
<dbReference type="Proteomes" id="UP000030710">
    <property type="component" value="Unassembled WGS sequence"/>
</dbReference>
<accession>U1PU52</accession>
<dbReference type="HOGENOM" id="CLU_2127783_0_0_2"/>
<evidence type="ECO:0000313" key="2">
    <source>
        <dbReference type="EMBL" id="ERG97337.1"/>
    </source>
</evidence>
<organism evidence="2 3">
    <name type="scientific">Haloquadratum walsbyi J07HQW2</name>
    <dbReference type="NCBI Taxonomy" id="1238425"/>
    <lineage>
        <taxon>Archaea</taxon>
        <taxon>Methanobacteriati</taxon>
        <taxon>Methanobacteriota</taxon>
        <taxon>Stenosarchaea group</taxon>
        <taxon>Halobacteria</taxon>
        <taxon>Halobacteriales</taxon>
        <taxon>Haloferacaceae</taxon>
        <taxon>Haloquadratum</taxon>
    </lineage>
</organism>
<evidence type="ECO:0000256" key="1">
    <source>
        <dbReference type="SAM" id="Coils"/>
    </source>
</evidence>
<dbReference type="EMBL" id="KE356561">
    <property type="protein sequence ID" value="ERG97337.1"/>
    <property type="molecule type" value="Genomic_DNA"/>
</dbReference>
<evidence type="ECO:0000313" key="3">
    <source>
        <dbReference type="Proteomes" id="UP000030710"/>
    </source>
</evidence>